<proteinExistence type="predicted"/>
<keyword evidence="7" id="KW-1185">Reference proteome</keyword>
<dbReference type="EMBL" id="JAJEQC010000009">
    <property type="protein sequence ID" value="MCC2137338.1"/>
    <property type="molecule type" value="Genomic_DNA"/>
</dbReference>
<dbReference type="Pfam" id="PF07719">
    <property type="entry name" value="TPR_2"/>
    <property type="match status" value="1"/>
</dbReference>
<evidence type="ECO:0000256" key="2">
    <source>
        <dbReference type="ARBA" id="ARBA00022737"/>
    </source>
</evidence>
<dbReference type="GO" id="GO:0006260">
    <property type="term" value="P:DNA replication"/>
    <property type="evidence" value="ECO:0007669"/>
    <property type="project" value="UniProtKB-KW"/>
</dbReference>
<protein>
    <submittedName>
        <fullName evidence="6">DnaJ domain-containing protein</fullName>
    </submittedName>
</protein>
<dbReference type="PRINTS" id="PR00625">
    <property type="entry name" value="JDOMAIN"/>
</dbReference>
<dbReference type="AlphaFoldDB" id="A0AAE3ANT6"/>
<keyword evidence="2" id="KW-0677">Repeat</keyword>
<dbReference type="PROSITE" id="PS50076">
    <property type="entry name" value="DNAJ_2"/>
    <property type="match status" value="1"/>
</dbReference>
<dbReference type="InterPro" id="IPR036869">
    <property type="entry name" value="J_dom_sf"/>
</dbReference>
<dbReference type="InterPro" id="IPR001623">
    <property type="entry name" value="DnaJ_domain"/>
</dbReference>
<name>A0AAE3ANT6_9FIRM</name>
<feature type="repeat" description="TPR" evidence="4">
    <location>
        <begin position="126"/>
        <end position="159"/>
    </location>
</feature>
<dbReference type="Gene3D" id="1.25.40.10">
    <property type="entry name" value="Tetratricopeptide repeat domain"/>
    <property type="match status" value="1"/>
</dbReference>
<gene>
    <name evidence="6" type="ORF">LKD31_09960</name>
</gene>
<dbReference type="PANTHER" id="PTHR24074">
    <property type="entry name" value="CO-CHAPERONE PROTEIN DJLA"/>
    <property type="match status" value="1"/>
</dbReference>
<keyword evidence="1" id="KW-0235">DNA replication</keyword>
<dbReference type="PROSITE" id="PS50005">
    <property type="entry name" value="TPR"/>
    <property type="match status" value="1"/>
</dbReference>
<sequence>MTDPYKVLGVSPSATDEEIKDAYRKLAKKYHPDQYGDSPLSELAGEKMKEINEAYDTIVSQRKNRGANNNSYGYNNYNTYNAGYNAGYAGGSSASGFNDVRRFIMAGRIADAEQILNGVPVESRNAEWYFLKGTVLYRRGWLEEAKEHFTRACQMDPGNPEYQAALNQAMNQRSGVYGGYNPNMNMNNAGGCNACDICNGLICADCCCECMGGDLIPCC</sequence>
<dbReference type="SMART" id="SM00271">
    <property type="entry name" value="DnaJ"/>
    <property type="match status" value="1"/>
</dbReference>
<dbReference type="CDD" id="cd06257">
    <property type="entry name" value="DnaJ"/>
    <property type="match status" value="1"/>
</dbReference>
<dbReference type="Proteomes" id="UP001199424">
    <property type="component" value="Unassembled WGS sequence"/>
</dbReference>
<keyword evidence="3 4" id="KW-0802">TPR repeat</keyword>
<accession>A0AAE3ANT6</accession>
<evidence type="ECO:0000313" key="6">
    <source>
        <dbReference type="EMBL" id="MCC2137338.1"/>
    </source>
</evidence>
<dbReference type="RefSeq" id="WP_308449578.1">
    <property type="nucleotide sequence ID" value="NZ_JAJEQC010000009.1"/>
</dbReference>
<dbReference type="InterPro" id="IPR013105">
    <property type="entry name" value="TPR_2"/>
</dbReference>
<dbReference type="InterPro" id="IPR011990">
    <property type="entry name" value="TPR-like_helical_dom_sf"/>
</dbReference>
<organism evidence="6 7">
    <name type="scientific">Hominenteromicrobium mulieris</name>
    <dbReference type="NCBI Taxonomy" id="2885357"/>
    <lineage>
        <taxon>Bacteria</taxon>
        <taxon>Bacillati</taxon>
        <taxon>Bacillota</taxon>
        <taxon>Clostridia</taxon>
        <taxon>Eubacteriales</taxon>
        <taxon>Oscillospiraceae</taxon>
        <taxon>Hominenteromicrobium</taxon>
    </lineage>
</organism>
<feature type="domain" description="J" evidence="5">
    <location>
        <begin position="3"/>
        <end position="81"/>
    </location>
</feature>
<evidence type="ECO:0000256" key="4">
    <source>
        <dbReference type="PROSITE-ProRule" id="PRU00339"/>
    </source>
</evidence>
<dbReference type="Pfam" id="PF00226">
    <property type="entry name" value="DnaJ"/>
    <property type="match status" value="1"/>
</dbReference>
<evidence type="ECO:0000313" key="7">
    <source>
        <dbReference type="Proteomes" id="UP001199424"/>
    </source>
</evidence>
<evidence type="ECO:0000256" key="1">
    <source>
        <dbReference type="ARBA" id="ARBA00022705"/>
    </source>
</evidence>
<dbReference type="InterPro" id="IPR050817">
    <property type="entry name" value="DjlA_DnaK_co-chaperone"/>
</dbReference>
<dbReference type="InterPro" id="IPR019734">
    <property type="entry name" value="TPR_rpt"/>
</dbReference>
<dbReference type="Gene3D" id="1.10.287.110">
    <property type="entry name" value="DnaJ domain"/>
    <property type="match status" value="1"/>
</dbReference>
<evidence type="ECO:0000259" key="5">
    <source>
        <dbReference type="PROSITE" id="PS50076"/>
    </source>
</evidence>
<comment type="caution">
    <text evidence="6">The sequence shown here is derived from an EMBL/GenBank/DDBJ whole genome shotgun (WGS) entry which is preliminary data.</text>
</comment>
<reference evidence="6" key="1">
    <citation type="submission" date="2021-10" db="EMBL/GenBank/DDBJ databases">
        <title>Anaerobic single-cell dispensing facilitates the cultivation of human gut bacteria.</title>
        <authorList>
            <person name="Afrizal A."/>
        </authorList>
    </citation>
    <scope>NUCLEOTIDE SEQUENCE</scope>
    <source>
        <strain evidence="6">CLA-AA-H250</strain>
    </source>
</reference>
<dbReference type="SUPFAM" id="SSF48452">
    <property type="entry name" value="TPR-like"/>
    <property type="match status" value="1"/>
</dbReference>
<dbReference type="SUPFAM" id="SSF46565">
    <property type="entry name" value="Chaperone J-domain"/>
    <property type="match status" value="1"/>
</dbReference>
<evidence type="ECO:0000256" key="3">
    <source>
        <dbReference type="ARBA" id="ARBA00022803"/>
    </source>
</evidence>